<organism evidence="2 3">
    <name type="scientific">Trichormus variabilis N2B</name>
    <dbReference type="NCBI Taxonomy" id="2681315"/>
    <lineage>
        <taxon>Bacteria</taxon>
        <taxon>Bacillati</taxon>
        <taxon>Cyanobacteriota</taxon>
        <taxon>Cyanophyceae</taxon>
        <taxon>Nostocales</taxon>
        <taxon>Nostocaceae</taxon>
        <taxon>Trichormus</taxon>
    </lineage>
</organism>
<gene>
    <name evidence="2" type="ORF">GNE12_28015</name>
</gene>
<geneLocation type="plasmid" evidence="2">
    <name>pN2B-A</name>
</geneLocation>
<evidence type="ECO:0000313" key="3">
    <source>
        <dbReference type="Proteomes" id="UP000570851"/>
    </source>
</evidence>
<keyword evidence="2" id="KW-0614">Plasmid</keyword>
<evidence type="ECO:0000313" key="2">
    <source>
        <dbReference type="EMBL" id="MBC1305734.1"/>
    </source>
</evidence>
<sequence length="47" mass="5106">MQSIDTQTHNSQEQSSQQSENSNFFHAIGVISGEVNITGNLQATITI</sequence>
<dbReference type="EMBL" id="JACKZP010000280">
    <property type="protein sequence ID" value="MBC1305734.1"/>
    <property type="molecule type" value="Genomic_DNA"/>
</dbReference>
<feature type="region of interest" description="Disordered" evidence="1">
    <location>
        <begin position="1"/>
        <end position="21"/>
    </location>
</feature>
<dbReference type="Proteomes" id="UP000570851">
    <property type="component" value="Unassembled WGS sequence"/>
</dbReference>
<protein>
    <recommendedName>
        <fullName evidence="4">Polymer-forming cytoskeletal protein</fullName>
    </recommendedName>
</protein>
<evidence type="ECO:0000256" key="1">
    <source>
        <dbReference type="SAM" id="MobiDB-lite"/>
    </source>
</evidence>
<comment type="caution">
    <text evidence="2">The sequence shown here is derived from an EMBL/GenBank/DDBJ whole genome shotgun (WGS) entry which is preliminary data.</text>
</comment>
<dbReference type="RefSeq" id="WP_153228506.1">
    <property type="nucleotide sequence ID" value="NZ_JACKZP010000280.1"/>
</dbReference>
<accession>A0ABR6SH64</accession>
<evidence type="ECO:0008006" key="4">
    <source>
        <dbReference type="Google" id="ProtNLM"/>
    </source>
</evidence>
<keyword evidence="3" id="KW-1185">Reference proteome</keyword>
<name>A0ABR6SH64_ANAVA</name>
<reference evidence="2 3" key="1">
    <citation type="submission" date="2019-11" db="EMBL/GenBank/DDBJ databases">
        <title>Comparison of genomes from free-living endosymbiotic cyanobacteria isolated from Azolla.</title>
        <authorList>
            <person name="Thiel T."/>
            <person name="Pratte B."/>
        </authorList>
    </citation>
    <scope>NUCLEOTIDE SEQUENCE [LARGE SCALE GENOMIC DNA]</scope>
    <source>
        <strain evidence="2 3">N2B</strain>
        <plasmid evidence="2">pN2B-A</plasmid>
    </source>
</reference>
<proteinExistence type="predicted"/>
<dbReference type="GeneID" id="58727042"/>